<dbReference type="InterPro" id="IPR036163">
    <property type="entry name" value="HMA_dom_sf"/>
</dbReference>
<name>A0ABZ2VXF4_9GAMM</name>
<feature type="domain" description="HMA" evidence="2">
    <location>
        <begin position="23"/>
        <end position="90"/>
    </location>
</feature>
<dbReference type="RefSeq" id="WP_341580872.1">
    <property type="nucleotide sequence ID" value="NZ_CP101118.1"/>
</dbReference>
<sequence length="105" mass="11158">MLTKLYVLLSALIFSIAVLAADNQYVLGVDGLACPFCAYGIEKRLNKVDGVTDVQVDVGESLVRVTLQEGKTLTEERARQAVDEAGFTLRSYSEAGGETGGGDAK</sequence>
<evidence type="ECO:0000259" key="2">
    <source>
        <dbReference type="PROSITE" id="PS50846"/>
    </source>
</evidence>
<dbReference type="Proteomes" id="UP001475781">
    <property type="component" value="Chromosome"/>
</dbReference>
<keyword evidence="4" id="KW-1185">Reference proteome</keyword>
<reference evidence="3 4" key="1">
    <citation type="submission" date="2022-07" db="EMBL/GenBank/DDBJ databases">
        <title>A copper resistant bacterium isolated from sediment samples of deep sea hydrothermal areas.</title>
        <authorList>
            <person name="Zeng X."/>
        </authorList>
    </citation>
    <scope>NUCLEOTIDE SEQUENCE [LARGE SCALE GENOMIC DNA]</scope>
    <source>
        <strain evidence="4">CuT 6</strain>
    </source>
</reference>
<protein>
    <submittedName>
        <fullName evidence="3">Heavy-metal-associated domain-containing protein</fullName>
    </submittedName>
</protein>
<feature type="chain" id="PRO_5045899500" evidence="1">
    <location>
        <begin position="21"/>
        <end position="105"/>
    </location>
</feature>
<dbReference type="Gene3D" id="3.30.70.100">
    <property type="match status" value="1"/>
</dbReference>
<proteinExistence type="predicted"/>
<evidence type="ECO:0000313" key="4">
    <source>
        <dbReference type="Proteomes" id="UP001475781"/>
    </source>
</evidence>
<feature type="signal peptide" evidence="1">
    <location>
        <begin position="1"/>
        <end position="20"/>
    </location>
</feature>
<dbReference type="PROSITE" id="PS50846">
    <property type="entry name" value="HMA_2"/>
    <property type="match status" value="1"/>
</dbReference>
<evidence type="ECO:0000256" key="1">
    <source>
        <dbReference type="SAM" id="SignalP"/>
    </source>
</evidence>
<dbReference type="SUPFAM" id="SSF55008">
    <property type="entry name" value="HMA, heavy metal-associated domain"/>
    <property type="match status" value="1"/>
</dbReference>
<accession>A0ABZ2VXF4</accession>
<gene>
    <name evidence="3" type="ORF">NLK58_12355</name>
</gene>
<keyword evidence="1" id="KW-0732">Signal</keyword>
<dbReference type="CDD" id="cd00371">
    <property type="entry name" value="HMA"/>
    <property type="match status" value="1"/>
</dbReference>
<dbReference type="InterPro" id="IPR006121">
    <property type="entry name" value="HMA_dom"/>
</dbReference>
<dbReference type="Pfam" id="PF00403">
    <property type="entry name" value="HMA"/>
    <property type="match status" value="1"/>
</dbReference>
<dbReference type="EMBL" id="CP101118">
    <property type="protein sequence ID" value="WZF87151.1"/>
    <property type="molecule type" value="Genomic_DNA"/>
</dbReference>
<organism evidence="3 4">
    <name type="scientific">Marinobacter metalliresistant</name>
    <dbReference type="NCBI Taxonomy" id="2961995"/>
    <lineage>
        <taxon>Bacteria</taxon>
        <taxon>Pseudomonadati</taxon>
        <taxon>Pseudomonadota</taxon>
        <taxon>Gammaproteobacteria</taxon>
        <taxon>Pseudomonadales</taxon>
        <taxon>Marinobacteraceae</taxon>
        <taxon>Marinobacter</taxon>
    </lineage>
</organism>
<evidence type="ECO:0000313" key="3">
    <source>
        <dbReference type="EMBL" id="WZF87151.1"/>
    </source>
</evidence>